<dbReference type="FunFam" id="1.10.10.60:FF:000142">
    <property type="entry name" value="homeobox protein OTX2 isoform X2"/>
    <property type="match status" value="1"/>
</dbReference>
<accession>A0A7R9LDQ3</accession>
<dbReference type="OrthoDB" id="6159439at2759"/>
<evidence type="ECO:0000256" key="7">
    <source>
        <dbReference type="RuleBase" id="RU000682"/>
    </source>
</evidence>
<dbReference type="GO" id="GO:0000978">
    <property type="term" value="F:RNA polymerase II cis-regulatory region sequence-specific DNA binding"/>
    <property type="evidence" value="ECO:0007669"/>
    <property type="project" value="TreeGrafter"/>
</dbReference>
<evidence type="ECO:0000256" key="4">
    <source>
        <dbReference type="ARBA" id="ARBA00023155"/>
    </source>
</evidence>
<dbReference type="SMART" id="SM00389">
    <property type="entry name" value="HOX"/>
    <property type="match status" value="1"/>
</dbReference>
<dbReference type="SUPFAM" id="SSF46689">
    <property type="entry name" value="Homeodomain-like"/>
    <property type="match status" value="1"/>
</dbReference>
<gene>
    <name evidence="10" type="ORF">ONB1V03_LOCUS2206</name>
</gene>
<evidence type="ECO:0000313" key="10">
    <source>
        <dbReference type="EMBL" id="CAD7639793.1"/>
    </source>
</evidence>
<keyword evidence="11" id="KW-1185">Reference proteome</keyword>
<keyword evidence="2" id="KW-0217">Developmental protein</keyword>
<dbReference type="EMBL" id="OC915305">
    <property type="protein sequence ID" value="CAD7639793.1"/>
    <property type="molecule type" value="Genomic_DNA"/>
</dbReference>
<dbReference type="PANTHER" id="PTHR45793:SF5">
    <property type="entry name" value="HOMEOTIC PROTEIN OCELLILESS"/>
    <property type="match status" value="1"/>
</dbReference>
<dbReference type="PROSITE" id="PS00027">
    <property type="entry name" value="HOMEOBOX_1"/>
    <property type="match status" value="1"/>
</dbReference>
<organism evidence="10">
    <name type="scientific">Oppiella nova</name>
    <dbReference type="NCBI Taxonomy" id="334625"/>
    <lineage>
        <taxon>Eukaryota</taxon>
        <taxon>Metazoa</taxon>
        <taxon>Ecdysozoa</taxon>
        <taxon>Arthropoda</taxon>
        <taxon>Chelicerata</taxon>
        <taxon>Arachnida</taxon>
        <taxon>Acari</taxon>
        <taxon>Acariformes</taxon>
        <taxon>Sarcoptiformes</taxon>
        <taxon>Oribatida</taxon>
        <taxon>Brachypylina</taxon>
        <taxon>Oppioidea</taxon>
        <taxon>Oppiidae</taxon>
        <taxon>Oppiella</taxon>
    </lineage>
</organism>
<comment type="subcellular location">
    <subcellularLocation>
        <location evidence="1 6 7">Nucleus</location>
    </subcellularLocation>
</comment>
<keyword evidence="5 6" id="KW-0539">Nucleus</keyword>
<evidence type="ECO:0000259" key="9">
    <source>
        <dbReference type="PROSITE" id="PS50071"/>
    </source>
</evidence>
<evidence type="ECO:0000256" key="8">
    <source>
        <dbReference type="SAM" id="MobiDB-lite"/>
    </source>
</evidence>
<proteinExistence type="predicted"/>
<feature type="domain" description="Homeobox" evidence="9">
    <location>
        <begin position="73"/>
        <end position="133"/>
    </location>
</feature>
<dbReference type="CDD" id="cd00086">
    <property type="entry name" value="homeodomain"/>
    <property type="match status" value="1"/>
</dbReference>
<name>A0A7R9LDQ3_9ACAR</name>
<dbReference type="PROSITE" id="PS50071">
    <property type="entry name" value="HOMEOBOX_2"/>
    <property type="match status" value="1"/>
</dbReference>
<dbReference type="InterPro" id="IPR017970">
    <property type="entry name" value="Homeobox_CS"/>
</dbReference>
<dbReference type="Gene3D" id="1.10.10.60">
    <property type="entry name" value="Homeodomain-like"/>
    <property type="match status" value="1"/>
</dbReference>
<evidence type="ECO:0000313" key="11">
    <source>
        <dbReference type="Proteomes" id="UP000728032"/>
    </source>
</evidence>
<dbReference type="InterPro" id="IPR001356">
    <property type="entry name" value="HD"/>
</dbReference>
<keyword evidence="4 6" id="KW-0371">Homeobox</keyword>
<dbReference type="GO" id="GO:0005634">
    <property type="term" value="C:nucleus"/>
    <property type="evidence" value="ECO:0007669"/>
    <property type="project" value="UniProtKB-SubCell"/>
</dbReference>
<protein>
    <recommendedName>
        <fullName evidence="9">Homeobox domain-containing protein</fullName>
    </recommendedName>
</protein>
<dbReference type="EMBL" id="CAJPVJ010000480">
    <property type="protein sequence ID" value="CAG2162614.1"/>
    <property type="molecule type" value="Genomic_DNA"/>
</dbReference>
<keyword evidence="3 6" id="KW-0238">DNA-binding</keyword>
<evidence type="ECO:0000256" key="6">
    <source>
        <dbReference type="PROSITE-ProRule" id="PRU00108"/>
    </source>
</evidence>
<reference evidence="10" key="1">
    <citation type="submission" date="2020-11" db="EMBL/GenBank/DDBJ databases">
        <authorList>
            <person name="Tran Van P."/>
        </authorList>
    </citation>
    <scope>NUCLEOTIDE SEQUENCE</scope>
</reference>
<evidence type="ECO:0000256" key="3">
    <source>
        <dbReference type="ARBA" id="ARBA00023125"/>
    </source>
</evidence>
<evidence type="ECO:0000256" key="1">
    <source>
        <dbReference type="ARBA" id="ARBA00004123"/>
    </source>
</evidence>
<evidence type="ECO:0000256" key="2">
    <source>
        <dbReference type="ARBA" id="ARBA00022473"/>
    </source>
</evidence>
<dbReference type="InterPro" id="IPR009057">
    <property type="entry name" value="Homeodomain-like_sf"/>
</dbReference>
<dbReference type="GO" id="GO:0000981">
    <property type="term" value="F:DNA-binding transcription factor activity, RNA polymerase II-specific"/>
    <property type="evidence" value="ECO:0007669"/>
    <property type="project" value="InterPro"/>
</dbReference>
<dbReference type="Pfam" id="PF00046">
    <property type="entry name" value="Homeodomain"/>
    <property type="match status" value="1"/>
</dbReference>
<sequence length="353" mass="37603">MSASCNPFASGACHQGVGGGHPAMAYLKSSPYGMNGITGLGSSAGVDLLHSSVGYPDMYLGAISPNGPNQPPRKQRRERTTFTRAQLDVLESLFGKTRYPDIFMREEVALKINLPESRVQVWFKNRRAKCRQQAQQQQNGTGGAAKTRPKKSKSPPPPGSATNSPPASIHRGDSPYKPPALPNITSSGNVGNPLCSSVTSHSNNSSANTYSSIWSPAAIAPVSDIMSSNSCMQRAAQAYHHHQMASSAPQTTAACYPPQSYPASAYHYGNMEYHMSAMPHHTHSQLGAATTMASALNQMNGPNMSSHMNPMSSHGLHGGSARSPPINGGIPSPNDCLEYNPDTKAGNWKFQVL</sequence>
<dbReference type="PANTHER" id="PTHR45793">
    <property type="entry name" value="HOMEOBOX PROTEIN"/>
    <property type="match status" value="1"/>
</dbReference>
<feature type="DNA-binding region" description="Homeobox" evidence="6">
    <location>
        <begin position="75"/>
        <end position="134"/>
    </location>
</feature>
<dbReference type="Proteomes" id="UP000728032">
    <property type="component" value="Unassembled WGS sequence"/>
</dbReference>
<dbReference type="AlphaFoldDB" id="A0A7R9LDQ3"/>
<evidence type="ECO:0000256" key="5">
    <source>
        <dbReference type="ARBA" id="ARBA00023242"/>
    </source>
</evidence>
<feature type="region of interest" description="Disordered" evidence="8">
    <location>
        <begin position="130"/>
        <end position="188"/>
    </location>
</feature>